<evidence type="ECO:0000259" key="6">
    <source>
        <dbReference type="Pfam" id="PF23247"/>
    </source>
</evidence>
<dbReference type="SUPFAM" id="SSF52540">
    <property type="entry name" value="P-loop containing nucleoside triphosphate hydrolases"/>
    <property type="match status" value="1"/>
</dbReference>
<gene>
    <name evidence="7" type="ORF">VNO77_11922</name>
</gene>
<keyword evidence="3" id="KW-0611">Plant defense</keyword>
<comment type="caution">
    <text evidence="7">The sequence shown here is derived from an EMBL/GenBank/DDBJ whole genome shotgun (WGS) entry which is preliminary data.</text>
</comment>
<dbReference type="AlphaFoldDB" id="A0AAN9M040"/>
<proteinExistence type="inferred from homology"/>
<comment type="similarity">
    <text evidence="1">Belongs to the disease resistance NB-LRR family.</text>
</comment>
<accession>A0AAN9M040</accession>
<dbReference type="InterPro" id="IPR027417">
    <property type="entry name" value="P-loop_NTPase"/>
</dbReference>
<dbReference type="PRINTS" id="PR00364">
    <property type="entry name" value="DISEASERSIST"/>
</dbReference>
<sequence>MEAVNGGGNNSPLEDEIKELVDSLARVEDDIKEQLQWLKSRGKKCHRRVDDWLKETRYLKIRAHEWMDSLAQGMLIDWEEEEEEAEEEDLAKELRDHIAERPLVLWKELVGEMFETNVESVLRLLRDDEVFIIGIHGMAGVGKTCLVTYIKHHITRNKSFHNFNHTFWVTVSQNFSNFKLQNDIARRIGLKLDEDDEIIRAEMLSSALEEKGNSLLILDDVWNHIDLSKVGIPLRVNGTKLILTSRLKHVCQQLDCHPDNIITMQPLLESEAWELFLLKLGYNETPATLDPNVEVIAKSVIKECGGLPLGISVMARTMKGVNNTVGQWRLALKKLQNSAVEEMGAEVFNVLKFSYDHLIDKNTQNCFLYCALYPPLFDYYHKEEFIMKWVDWGLKNEMGGLEEAFDEGLDIIDKLISHSLLLENQEGGKLEMHCLVRDMAFHIMEDKYYMMKYGKGLTKISHISKWTADLEVVSTVKNCIVEIPSDISPQCPKLSILNFSNNTFRSIPDCFFNHMNSLSVLDLSENTHLTCLPNSMSNLRSLISLVLRGCLLLKYVPPLGMMKKLSTLDISNTSIQNVPEGLEMLIKLKWLNLSRNKNLMMEPRSTLLRLLNMQYLDLRCDLGSANIHVKVKVEDVKGMRVLDYLACSIEDWENWNEYVIEILERGYGPKTYHLHLGSNPYGFRYCYWLNILDERIIYLGDCEDFVPRLPSNLTKLIIQANKQCTGCLCDAVKLYGRPPSLWNIDIEDCSKLESLFCLSNSCSLCTRLAYLDSLVIRNLESFNVILKQNDEGITQLSPPRGFFSHLKHLSIVRCHKMEKLFTAASLPNAQLPNLEHISVADCESMKEIFLTEDVDFTITLPKLKKLNLNDLPQLKVVCRGILASKSPPEIDCCNCPNLESSLQYKSLDSKDPSVILLKITICEDDYN</sequence>
<dbReference type="Pfam" id="PF13855">
    <property type="entry name" value="LRR_8"/>
    <property type="match status" value="1"/>
</dbReference>
<evidence type="ECO:0000313" key="8">
    <source>
        <dbReference type="Proteomes" id="UP001367508"/>
    </source>
</evidence>
<dbReference type="FunFam" id="3.40.50.300:FF:001091">
    <property type="entry name" value="Probable disease resistance protein At1g61300"/>
    <property type="match status" value="1"/>
</dbReference>
<dbReference type="PANTHER" id="PTHR33463">
    <property type="entry name" value="NB-ARC DOMAIN-CONTAINING PROTEIN-RELATED"/>
    <property type="match status" value="1"/>
</dbReference>
<feature type="domain" description="Disease resistance protein At4g27190-like leucine-rich repeats" evidence="6">
    <location>
        <begin position="795"/>
        <end position="900"/>
    </location>
</feature>
<organism evidence="7 8">
    <name type="scientific">Canavalia gladiata</name>
    <name type="common">Sword bean</name>
    <name type="synonym">Dolichos gladiatus</name>
    <dbReference type="NCBI Taxonomy" id="3824"/>
    <lineage>
        <taxon>Eukaryota</taxon>
        <taxon>Viridiplantae</taxon>
        <taxon>Streptophyta</taxon>
        <taxon>Embryophyta</taxon>
        <taxon>Tracheophyta</taxon>
        <taxon>Spermatophyta</taxon>
        <taxon>Magnoliopsida</taxon>
        <taxon>eudicotyledons</taxon>
        <taxon>Gunneridae</taxon>
        <taxon>Pentapetalae</taxon>
        <taxon>rosids</taxon>
        <taxon>fabids</taxon>
        <taxon>Fabales</taxon>
        <taxon>Fabaceae</taxon>
        <taxon>Papilionoideae</taxon>
        <taxon>50 kb inversion clade</taxon>
        <taxon>NPAAA clade</taxon>
        <taxon>indigoferoid/millettioid clade</taxon>
        <taxon>Phaseoleae</taxon>
        <taxon>Canavalia</taxon>
    </lineage>
</organism>
<dbReference type="Gene3D" id="1.10.8.430">
    <property type="entry name" value="Helical domain of apoptotic protease-activating factors"/>
    <property type="match status" value="1"/>
</dbReference>
<reference evidence="7 8" key="1">
    <citation type="submission" date="2024-01" db="EMBL/GenBank/DDBJ databases">
        <title>The genomes of 5 underutilized Papilionoideae crops provide insights into root nodulation and disease resistanc.</title>
        <authorList>
            <person name="Jiang F."/>
        </authorList>
    </citation>
    <scope>NUCLEOTIDE SEQUENCE [LARGE SCALE GENOMIC DNA]</scope>
    <source>
        <strain evidence="7">LVBAO_FW01</strain>
        <tissue evidence="7">Leaves</tissue>
    </source>
</reference>
<dbReference type="Pfam" id="PF00931">
    <property type="entry name" value="NB-ARC"/>
    <property type="match status" value="1"/>
</dbReference>
<evidence type="ECO:0000256" key="1">
    <source>
        <dbReference type="ARBA" id="ARBA00008894"/>
    </source>
</evidence>
<evidence type="ECO:0000256" key="3">
    <source>
        <dbReference type="ARBA" id="ARBA00022821"/>
    </source>
</evidence>
<dbReference type="GO" id="GO:0006952">
    <property type="term" value="P:defense response"/>
    <property type="evidence" value="ECO:0007669"/>
    <property type="project" value="UniProtKB-KW"/>
</dbReference>
<dbReference type="Gene3D" id="3.40.50.300">
    <property type="entry name" value="P-loop containing nucleotide triphosphate hydrolases"/>
    <property type="match status" value="1"/>
</dbReference>
<dbReference type="InterPro" id="IPR042197">
    <property type="entry name" value="Apaf_helical"/>
</dbReference>
<dbReference type="InterPro" id="IPR032675">
    <property type="entry name" value="LRR_dom_sf"/>
</dbReference>
<feature type="domain" description="NB-ARC" evidence="5">
    <location>
        <begin position="115"/>
        <end position="279"/>
    </location>
</feature>
<dbReference type="InterPro" id="IPR001611">
    <property type="entry name" value="Leu-rich_rpt"/>
</dbReference>
<keyword evidence="4" id="KW-0067">ATP-binding</keyword>
<evidence type="ECO:0000256" key="4">
    <source>
        <dbReference type="ARBA" id="ARBA00022840"/>
    </source>
</evidence>
<protein>
    <recommendedName>
        <fullName evidence="9">Disease resistance protein</fullName>
    </recommendedName>
</protein>
<dbReference type="PANTHER" id="PTHR33463:SF187">
    <property type="entry name" value="AND NB-ARC DOMAIN DISEASE RESISTANCE PROTEIN, PUTATIVE-RELATED"/>
    <property type="match status" value="1"/>
</dbReference>
<dbReference type="Proteomes" id="UP001367508">
    <property type="component" value="Unassembled WGS sequence"/>
</dbReference>
<dbReference type="EMBL" id="JAYMYQ010000003">
    <property type="protein sequence ID" value="KAK7343288.1"/>
    <property type="molecule type" value="Genomic_DNA"/>
</dbReference>
<keyword evidence="2" id="KW-0547">Nucleotide-binding</keyword>
<dbReference type="InterPro" id="IPR057135">
    <property type="entry name" value="At4g27190-like_LRR"/>
</dbReference>
<keyword evidence="8" id="KW-1185">Reference proteome</keyword>
<dbReference type="InterPro" id="IPR050905">
    <property type="entry name" value="Plant_NBS-LRR"/>
</dbReference>
<dbReference type="Pfam" id="PF23247">
    <property type="entry name" value="LRR_RPS2"/>
    <property type="match status" value="1"/>
</dbReference>
<dbReference type="SUPFAM" id="SSF52058">
    <property type="entry name" value="L domain-like"/>
    <property type="match status" value="1"/>
</dbReference>
<dbReference type="GO" id="GO:0043531">
    <property type="term" value="F:ADP binding"/>
    <property type="evidence" value="ECO:0007669"/>
    <property type="project" value="InterPro"/>
</dbReference>
<evidence type="ECO:0000259" key="5">
    <source>
        <dbReference type="Pfam" id="PF00931"/>
    </source>
</evidence>
<evidence type="ECO:0008006" key="9">
    <source>
        <dbReference type="Google" id="ProtNLM"/>
    </source>
</evidence>
<dbReference type="Gene3D" id="3.80.10.10">
    <property type="entry name" value="Ribonuclease Inhibitor"/>
    <property type="match status" value="2"/>
</dbReference>
<dbReference type="GO" id="GO:0005524">
    <property type="term" value="F:ATP binding"/>
    <property type="evidence" value="ECO:0007669"/>
    <property type="project" value="UniProtKB-KW"/>
</dbReference>
<dbReference type="InterPro" id="IPR002182">
    <property type="entry name" value="NB-ARC"/>
</dbReference>
<name>A0AAN9M040_CANGL</name>
<evidence type="ECO:0000256" key="2">
    <source>
        <dbReference type="ARBA" id="ARBA00022741"/>
    </source>
</evidence>
<evidence type="ECO:0000313" key="7">
    <source>
        <dbReference type="EMBL" id="KAK7343288.1"/>
    </source>
</evidence>